<reference evidence="2 3" key="1">
    <citation type="journal article" date="2017" name="Int J Environ Stud">
        <title>Does the Miocene-Pliocene relict legume Oxytropis triphylla form nitrogen-fixing nodules with a combination of bacterial strains?</title>
        <authorList>
            <person name="Safronova V."/>
            <person name="Belimov A."/>
            <person name="Sazanova A."/>
            <person name="Kuznetsova I."/>
            <person name="Popova J."/>
            <person name="Andronov E."/>
            <person name="Verkhozina A."/>
            <person name="Tikhonovich I."/>
        </authorList>
    </citation>
    <scope>NUCLEOTIDE SEQUENCE [LARGE SCALE GENOMIC DNA]</scope>
    <source>
        <strain evidence="2 3">Tri-38</strain>
    </source>
</reference>
<dbReference type="InterPro" id="IPR011050">
    <property type="entry name" value="Pectin_lyase_fold/virulence"/>
</dbReference>
<gene>
    <name evidence="2" type="ORF">B5P45_24365</name>
</gene>
<dbReference type="InterPro" id="IPR036709">
    <property type="entry name" value="Autotransporte_beta_dom_sf"/>
</dbReference>
<dbReference type="SUPFAM" id="SSF103515">
    <property type="entry name" value="Autotransporter"/>
    <property type="match status" value="1"/>
</dbReference>
<dbReference type="OrthoDB" id="9804931at2"/>
<protein>
    <recommendedName>
        <fullName evidence="1">Autotransporter domain-containing protein</fullName>
    </recommendedName>
</protein>
<evidence type="ECO:0000313" key="3">
    <source>
        <dbReference type="Proteomes" id="UP000232163"/>
    </source>
</evidence>
<feature type="domain" description="Autotransporter" evidence="1">
    <location>
        <begin position="696"/>
        <end position="972"/>
    </location>
</feature>
<dbReference type="NCBIfam" id="TIGR01414">
    <property type="entry name" value="autotrans_barl"/>
    <property type="match status" value="1"/>
</dbReference>
<proteinExistence type="predicted"/>
<evidence type="ECO:0000313" key="2">
    <source>
        <dbReference type="EMBL" id="PIO42170.1"/>
    </source>
</evidence>
<dbReference type="InterPro" id="IPR005546">
    <property type="entry name" value="Autotransporte_beta"/>
</dbReference>
<dbReference type="InterPro" id="IPR030895">
    <property type="entry name" value="T5SS_PEPC_rpt"/>
</dbReference>
<dbReference type="SUPFAM" id="SSF51126">
    <property type="entry name" value="Pectin lyase-like"/>
    <property type="match status" value="1"/>
</dbReference>
<dbReference type="Proteomes" id="UP000232163">
    <property type="component" value="Unassembled WGS sequence"/>
</dbReference>
<dbReference type="GO" id="GO:0019867">
    <property type="term" value="C:outer membrane"/>
    <property type="evidence" value="ECO:0007669"/>
    <property type="project" value="InterPro"/>
</dbReference>
<dbReference type="NCBIfam" id="TIGR04393">
    <property type="entry name" value="rpt_T5SS_PEPC"/>
    <property type="match status" value="4"/>
</dbReference>
<dbReference type="PROSITE" id="PS51208">
    <property type="entry name" value="AUTOTRANSPORTER"/>
    <property type="match status" value="1"/>
</dbReference>
<comment type="caution">
    <text evidence="2">The sequence shown here is derived from an EMBL/GenBank/DDBJ whole genome shotgun (WGS) entry which is preliminary data.</text>
</comment>
<keyword evidence="3" id="KW-1185">Reference proteome</keyword>
<sequence>MMQGRLRQPHDQHECCTPIPRCHFDKVIMMMRCLAVRLDKAARRKLLAGSLTMLVIVGLADSSWAQEIVVSGDVLTDPDTGVGTKPNPWNAGYVIYVGASGQGALSISGGAIVTLGTDNPTGSFKHSRIGLFPGSVGDVIVTGPGSTFNFGNLLTIGEEGTGSLTIEDGARVINDGIALDGSAPRSAIGFGTDAIGVVRVSDPGSLWDTGQRLSVGQNGTATLEISDGGTVQSSVAIAIGRLPDGDGTVTVHGTNAVLDAGQNLFVGLGGTGSLTIADGGSVFSSGLTEIGGGEGVASQGILPGAGTGTVNVTGSTLAAGNVLNVGSRGNGTLAVGDGAVVSSGSIGIAVQPAAIGTINLEVGGALQTNSIAFGQGTGTINLNGGTLQGDSIAFGQGTGTINFDHIQNAYVFSPSMSGAGSLNMVSGTTILTGDSSAFTGNTHAIGGDLIVNGTLGGVIDVGSGRLLGGIGTVGSTTVSNGGVLSPGNSIGTITVDGDLTFNPGSIYLLEVDPAGNNDKTLVSGVATLDGRVEVIASAGTWRVQTDYTILSAAGGLNGTQFLDVASNLQFLDEFLTYDPNNVILTLRRNDIVISDLAKTPNQLSAAWSIDDFMAKDPDGDHPLVGNLLGLDTATAPVTIAQLPGEIHVSVASVLLDDSRFIRDAENNRLRAAFGNVAAVPMPVLAYGPDGAEPGTAATDRFALWGQGFGSWADWNSNDSVPGVDRSLGGFLIGGDAPIGDHTRFGILAGYSHTSIDESGLGASASVDNIHLGIYGGAQFGALSLRSGASYTWHDISTDRLVQFTGSQERLTADYDGGTAQVFGELGYRIKAGSVELEPFANLAYANLHLDGFSETGGTAALSGSSSNTDMTFSTLGLRASTPLSFGSAEATLHGMLGWRHAFGDVTPMSRLSFTGMDVFEISGLPIARDAALLEVGFDVDLAPATTFSLSYQGQIASEVQDHGFRADLTVRF</sequence>
<name>A0A2N9VRQ2_9HYPH</name>
<dbReference type="Gene3D" id="2.40.128.130">
    <property type="entry name" value="Autotransporter beta-domain"/>
    <property type="match status" value="1"/>
</dbReference>
<evidence type="ECO:0000259" key="1">
    <source>
        <dbReference type="PROSITE" id="PS51208"/>
    </source>
</evidence>
<dbReference type="AlphaFoldDB" id="A0A2N9VRQ2"/>
<dbReference type="InterPro" id="IPR006315">
    <property type="entry name" value="OM_autotransptr_brl_dom"/>
</dbReference>
<accession>A0A2N9VRQ2</accession>
<dbReference type="EMBL" id="MZMT01000053">
    <property type="protein sequence ID" value="PIO42170.1"/>
    <property type="molecule type" value="Genomic_DNA"/>
</dbReference>
<dbReference type="SMART" id="SM00869">
    <property type="entry name" value="Autotransporter"/>
    <property type="match status" value="1"/>
</dbReference>
<organism evidence="2 3">
    <name type="scientific">Phyllobacterium zundukense</name>
    <dbReference type="NCBI Taxonomy" id="1867719"/>
    <lineage>
        <taxon>Bacteria</taxon>
        <taxon>Pseudomonadati</taxon>
        <taxon>Pseudomonadota</taxon>
        <taxon>Alphaproteobacteria</taxon>
        <taxon>Hyphomicrobiales</taxon>
        <taxon>Phyllobacteriaceae</taxon>
        <taxon>Phyllobacterium</taxon>
    </lineage>
</organism>
<dbReference type="Pfam" id="PF03797">
    <property type="entry name" value="Autotransporter"/>
    <property type="match status" value="1"/>
</dbReference>